<dbReference type="EMBL" id="JBAHYK010000741">
    <property type="protein sequence ID" value="KAL0571612.1"/>
    <property type="molecule type" value="Genomic_DNA"/>
</dbReference>
<evidence type="ECO:0000313" key="2">
    <source>
        <dbReference type="Proteomes" id="UP001465976"/>
    </source>
</evidence>
<accession>A0ABR3F8R9</accession>
<gene>
    <name evidence="1" type="ORF">V5O48_010346</name>
</gene>
<proteinExistence type="predicted"/>
<comment type="caution">
    <text evidence="1">The sequence shown here is derived from an EMBL/GenBank/DDBJ whole genome shotgun (WGS) entry which is preliminary data.</text>
</comment>
<keyword evidence="2" id="KW-1185">Reference proteome</keyword>
<organism evidence="1 2">
    <name type="scientific">Marasmius crinis-equi</name>
    <dbReference type="NCBI Taxonomy" id="585013"/>
    <lineage>
        <taxon>Eukaryota</taxon>
        <taxon>Fungi</taxon>
        <taxon>Dikarya</taxon>
        <taxon>Basidiomycota</taxon>
        <taxon>Agaricomycotina</taxon>
        <taxon>Agaricomycetes</taxon>
        <taxon>Agaricomycetidae</taxon>
        <taxon>Agaricales</taxon>
        <taxon>Marasmiineae</taxon>
        <taxon>Marasmiaceae</taxon>
        <taxon>Marasmius</taxon>
    </lineage>
</organism>
<dbReference type="Proteomes" id="UP001465976">
    <property type="component" value="Unassembled WGS sequence"/>
</dbReference>
<sequence length="699" mass="79302">MEDDYFRDIHQRTQENASTTTNPVDRFLLPVIRRALTVEPFSKEKVDVRERPDPPDGATTIAIHRRLRILYYVLRWPPRVYFNYVLASKLTNVIVKVYVPDMYPDFEDLLLPFEPRMSLQAELKKYGTPWRMDPTTLHTLTVAPYFGPSCSVLWKKLQAMNRLIATRVNDVFSSLDASHPDSPGARRPRGMGRTLLVDQLVNVFMTLNVDIKLEFDVHHWNQLTGDLKLTAKVVLPDRPHWPSLKDNPLHFFLNHEVAEILALHHLVAYKRYLPFRAVLHNVRILLISHPSSSYRRTDVLTVYKKRPSLPSGLDLCPLFFLAMVSLLNPRYQVHALAGTPATLRLPLPFKFAQAVFDIVSPAGEDLHLVQALNTEGYSVLLGHLSSAQVIGLRLGNTTLLSNDDLLRTYRVLSPIVFSNVRELRKRLDLLRKQLREGVRSQLEPAMVFSRFEYERCRLYKALVLDNTECDKFFFDWDPLSFQNIAKIPLAALYCTMAEDQTTLLDVGIAFAQHRAGNDGSRTLEPVHDSTRRFKNALHALRNLQDIEEAGYPLDATQTETVDEQVIAERVSYLLTHQPTATDGFATSLLLLVDNEEATLRSLDACIGIRLLNVKRGLREVFELASVGGSTPSTVASTTSSSSLQVASPAFTVYVVDVRTMYTAAARMWDDRKWSVPHMARGAGLRIPTALFWNAAAYAE</sequence>
<evidence type="ECO:0000313" key="1">
    <source>
        <dbReference type="EMBL" id="KAL0571612.1"/>
    </source>
</evidence>
<reference evidence="1 2" key="1">
    <citation type="submission" date="2024-02" db="EMBL/GenBank/DDBJ databases">
        <title>A draft genome for the cacao thread blight pathogen Marasmius crinis-equi.</title>
        <authorList>
            <person name="Cohen S.P."/>
            <person name="Baruah I.K."/>
            <person name="Amoako-Attah I."/>
            <person name="Bukari Y."/>
            <person name="Meinhardt L.W."/>
            <person name="Bailey B.A."/>
        </authorList>
    </citation>
    <scope>NUCLEOTIDE SEQUENCE [LARGE SCALE GENOMIC DNA]</scope>
    <source>
        <strain evidence="1 2">GH-76</strain>
    </source>
</reference>
<protein>
    <submittedName>
        <fullName evidence="1">Uncharacterized protein</fullName>
    </submittedName>
</protein>
<name>A0ABR3F8R9_9AGAR</name>